<dbReference type="Proteomes" id="UP000297447">
    <property type="component" value="Unassembled WGS sequence"/>
</dbReference>
<evidence type="ECO:0000256" key="2">
    <source>
        <dbReference type="ARBA" id="ARBA00022692"/>
    </source>
</evidence>
<evidence type="ECO:0000256" key="6">
    <source>
        <dbReference type="SAM" id="Phobius"/>
    </source>
</evidence>
<feature type="transmembrane region" description="Helical" evidence="6">
    <location>
        <begin position="168"/>
        <end position="192"/>
    </location>
</feature>
<evidence type="ECO:0000256" key="4">
    <source>
        <dbReference type="ARBA" id="ARBA00023136"/>
    </source>
</evidence>
<dbReference type="PANTHER" id="PTHR37422:SF13">
    <property type="entry name" value="LIPOPOLYSACCHARIDE BIOSYNTHESIS PROTEIN PA4999-RELATED"/>
    <property type="match status" value="1"/>
</dbReference>
<reference evidence="8 9" key="1">
    <citation type="submission" date="2019-03" db="EMBL/GenBank/DDBJ databases">
        <title>Genomics of glacier-inhabiting Cryobacterium strains.</title>
        <authorList>
            <person name="Liu Q."/>
            <person name="Xin Y.-H."/>
        </authorList>
    </citation>
    <scope>NUCLEOTIDE SEQUENCE [LARGE SCALE GENOMIC DNA]</scope>
    <source>
        <strain evidence="8 9">Hh14</strain>
    </source>
</reference>
<protein>
    <submittedName>
        <fullName evidence="8">O-antigen ligase family protein</fullName>
    </submittedName>
</protein>
<dbReference type="Pfam" id="PF04932">
    <property type="entry name" value="Wzy_C"/>
    <property type="match status" value="1"/>
</dbReference>
<evidence type="ECO:0000256" key="5">
    <source>
        <dbReference type="SAM" id="MobiDB-lite"/>
    </source>
</evidence>
<feature type="transmembrane region" description="Helical" evidence="6">
    <location>
        <begin position="53"/>
        <end position="72"/>
    </location>
</feature>
<proteinExistence type="predicted"/>
<keyword evidence="4 6" id="KW-0472">Membrane</keyword>
<feature type="transmembrane region" description="Helical" evidence="6">
    <location>
        <begin position="428"/>
        <end position="446"/>
    </location>
</feature>
<dbReference type="PANTHER" id="PTHR37422">
    <property type="entry name" value="TEICHURONIC ACID BIOSYNTHESIS PROTEIN TUAE"/>
    <property type="match status" value="1"/>
</dbReference>
<feature type="transmembrane region" description="Helical" evidence="6">
    <location>
        <begin position="111"/>
        <end position="131"/>
    </location>
</feature>
<feature type="transmembrane region" description="Helical" evidence="6">
    <location>
        <begin position="299"/>
        <end position="325"/>
    </location>
</feature>
<gene>
    <name evidence="8" type="ORF">E3T55_08420</name>
</gene>
<organism evidence="8 9">
    <name type="scientific">Cryobacterium frigoriphilum</name>
    <dbReference type="NCBI Taxonomy" id="1259150"/>
    <lineage>
        <taxon>Bacteria</taxon>
        <taxon>Bacillati</taxon>
        <taxon>Actinomycetota</taxon>
        <taxon>Actinomycetes</taxon>
        <taxon>Micrococcales</taxon>
        <taxon>Microbacteriaceae</taxon>
        <taxon>Cryobacterium</taxon>
    </lineage>
</organism>
<feature type="transmembrane region" description="Helical" evidence="6">
    <location>
        <begin position="78"/>
        <end position="99"/>
    </location>
</feature>
<dbReference type="GO" id="GO:0016874">
    <property type="term" value="F:ligase activity"/>
    <property type="evidence" value="ECO:0007669"/>
    <property type="project" value="UniProtKB-KW"/>
</dbReference>
<dbReference type="OrthoDB" id="1118146at2"/>
<dbReference type="AlphaFoldDB" id="A0A4R9A2R5"/>
<dbReference type="InterPro" id="IPR051533">
    <property type="entry name" value="WaaL-like"/>
</dbReference>
<keyword evidence="3 6" id="KW-1133">Transmembrane helix</keyword>
<name>A0A4R9A2R5_9MICO</name>
<dbReference type="GO" id="GO:0016020">
    <property type="term" value="C:membrane"/>
    <property type="evidence" value="ECO:0007669"/>
    <property type="project" value="UniProtKB-SubCell"/>
</dbReference>
<keyword evidence="9" id="KW-1185">Reference proteome</keyword>
<accession>A0A4R9A2R5</accession>
<feature type="transmembrane region" description="Helical" evidence="6">
    <location>
        <begin position="256"/>
        <end position="287"/>
    </location>
</feature>
<feature type="transmembrane region" description="Helical" evidence="6">
    <location>
        <begin position="137"/>
        <end position="156"/>
    </location>
</feature>
<feature type="transmembrane region" description="Helical" evidence="6">
    <location>
        <begin position="226"/>
        <end position="244"/>
    </location>
</feature>
<feature type="domain" description="O-antigen ligase-related" evidence="7">
    <location>
        <begin position="253"/>
        <end position="399"/>
    </location>
</feature>
<feature type="transmembrane region" description="Helical" evidence="6">
    <location>
        <begin position="387"/>
        <end position="408"/>
    </location>
</feature>
<dbReference type="EMBL" id="SOHE01000040">
    <property type="protein sequence ID" value="TFD50811.1"/>
    <property type="molecule type" value="Genomic_DNA"/>
</dbReference>
<comment type="caution">
    <text evidence="8">The sequence shown here is derived from an EMBL/GenBank/DDBJ whole genome shotgun (WGS) entry which is preliminary data.</text>
</comment>
<keyword evidence="8" id="KW-0436">Ligase</keyword>
<feature type="region of interest" description="Disordered" evidence="5">
    <location>
        <begin position="1"/>
        <end position="39"/>
    </location>
</feature>
<evidence type="ECO:0000313" key="9">
    <source>
        <dbReference type="Proteomes" id="UP000297447"/>
    </source>
</evidence>
<evidence type="ECO:0000256" key="1">
    <source>
        <dbReference type="ARBA" id="ARBA00004141"/>
    </source>
</evidence>
<dbReference type="InterPro" id="IPR007016">
    <property type="entry name" value="O-antigen_ligase-rel_domated"/>
</dbReference>
<evidence type="ECO:0000259" key="7">
    <source>
        <dbReference type="Pfam" id="PF04932"/>
    </source>
</evidence>
<comment type="subcellular location">
    <subcellularLocation>
        <location evidence="1">Membrane</location>
        <topology evidence="1">Multi-pass membrane protein</topology>
    </subcellularLocation>
</comment>
<evidence type="ECO:0000256" key="3">
    <source>
        <dbReference type="ARBA" id="ARBA00022989"/>
    </source>
</evidence>
<evidence type="ECO:0000313" key="8">
    <source>
        <dbReference type="EMBL" id="TFD50811.1"/>
    </source>
</evidence>
<keyword evidence="2 6" id="KW-0812">Transmembrane</keyword>
<sequence>MGPFATTRASHGALCDHSPQPRDVSGCDPRAGGAAGGPRAGNLGTMPAVQSRFVVRMFSTFVLFSVLAGQFWRSVGGWWGFGLIAAIVVVGSITLLVTQKPALNWRRFPKTLVAFMLLATLSIAWSAYPAAAALGVTLQWITTIAAVFLALTLTWAELLRTLSSALRWVLGLSIVFELFVAAVIQAPVLPFFVDYGDEKIPQAFYWSRALLLTGGPIEGIVASRNLLGFVALLAVIVFGLQLAAKTVRRGWGVAWLTFAVVMLGLTRSATITLATLVVLVVLGFALWTRRAHPQHRRPIYATAAALLVASVSALLFFSGPLLGLFGKSEDLTGRFDIWNSVIDLASERPVIGWGWVSYWNPFVEPFANLAERKGVVYLQAHNAWLDVWLQLGIVGVIVFGLLALSTLWRAWFLAVDRPRLGVADTTPYAASALLPLLVTAALLAQSVAESRLLVEYGWVLLVVMAVMTKRHQGAPTKMP</sequence>